<dbReference type="Gene3D" id="3.30.1490.40">
    <property type="match status" value="1"/>
</dbReference>
<dbReference type="SMART" id="SM00444">
    <property type="entry name" value="GYF"/>
    <property type="match status" value="1"/>
</dbReference>
<name>A0A1Q9E3N4_SYMMI</name>
<reference evidence="4 5" key="1">
    <citation type="submission" date="2016-02" db="EMBL/GenBank/DDBJ databases">
        <title>Genome analysis of coral dinoflagellate symbionts highlights evolutionary adaptations to a symbiotic lifestyle.</title>
        <authorList>
            <person name="Aranda M."/>
            <person name="Li Y."/>
            <person name="Liew Y.J."/>
            <person name="Baumgarten S."/>
            <person name="Simakov O."/>
            <person name="Wilson M."/>
            <person name="Piel J."/>
            <person name="Ashoor H."/>
            <person name="Bougouffa S."/>
            <person name="Bajic V.B."/>
            <person name="Ryu T."/>
            <person name="Ravasi T."/>
            <person name="Bayer T."/>
            <person name="Micklem G."/>
            <person name="Kim H."/>
            <person name="Bhak J."/>
            <person name="Lajeunesse T.C."/>
            <person name="Voolstra C.R."/>
        </authorList>
    </citation>
    <scope>NUCLEOTIDE SEQUENCE [LARGE SCALE GENOMIC DNA]</scope>
    <source>
        <strain evidence="4 5">CCMP2467</strain>
    </source>
</reference>
<dbReference type="Proteomes" id="UP000186817">
    <property type="component" value="Unassembled WGS sequence"/>
</dbReference>
<feature type="domain" description="GYF" evidence="3">
    <location>
        <begin position="36"/>
        <end position="83"/>
    </location>
</feature>
<feature type="coiled-coil region" evidence="1">
    <location>
        <begin position="120"/>
        <end position="212"/>
    </location>
</feature>
<evidence type="ECO:0000256" key="2">
    <source>
        <dbReference type="SAM" id="MobiDB-lite"/>
    </source>
</evidence>
<sequence>MGTHLREPAPEPVPDPRLQAAEAARMAEDREAFKNDRCWYYKDPTGKTQGPFQTSQMEHWSQAGYFAHDLPIRFRNNDFQPLQKLYPPPTEAFSTLPVLASPQPQQAPQAAQAAAAAAAAQAYEKAQAEALAKAAALREAQAREEAVRQAAAQAQQLRLQQQAEAARQRQMQLLADPTMAASGYNYYELIRMQQAQAAAQAQAAQVAQAQAAAVAQHQQQAALVQAQAQAQAAALARQRQLLGAAAGLGFDERVSQEYLTRMQAAQLIASAQTGPKATPTPAPTPAAAESRLGPPPTGPAPVPPKPAPEARIGPQPTQPAPAKPGPAERRPNELLAAPPDAPVPPKEPALELLETPSEPPSIPVKAPAPQISAESVLKQLEAKAKPAPPKQPAKRTEEDKGQGRAPAKAQAPLAPPPSAAPDVKPGPPHRKNSDDSPAAPLPQIQSSKEFPTLGGTAEEVVMAPSDTNTTTGGFWERPMRPVKVPNASDFPEPGPSPKAKAKATPSKAAPSKKDDEKSQRREQAKELLTQHGFPLEDPLVGFLLSVGTSTEVHDYLQAYYEADADTARRFTEAFVEKGLIAEKPAKEAAGAGGRKKRVKGKEVDPSMLGFTAVPRGQ</sequence>
<keyword evidence="1" id="KW-0175">Coiled coil</keyword>
<dbReference type="PANTHER" id="PTHR46695:SF5">
    <property type="entry name" value="RNA POLYMERASE-ASSOCIATED PROTEIN RTF1 HOMOLOG"/>
    <property type="match status" value="1"/>
</dbReference>
<dbReference type="InterPro" id="IPR035445">
    <property type="entry name" value="GYF-like_dom_sf"/>
</dbReference>
<dbReference type="PRINTS" id="PR01217">
    <property type="entry name" value="PRICHEXTENSN"/>
</dbReference>
<feature type="compositionally biased region" description="Pro residues" evidence="2">
    <location>
        <begin position="293"/>
        <end position="307"/>
    </location>
</feature>
<feature type="region of interest" description="Disordered" evidence="2">
    <location>
        <begin position="587"/>
        <end position="617"/>
    </location>
</feature>
<gene>
    <name evidence="4" type="ORF">AK812_SmicGene15149</name>
</gene>
<evidence type="ECO:0000313" key="5">
    <source>
        <dbReference type="Proteomes" id="UP000186817"/>
    </source>
</evidence>
<dbReference type="OMA" id="YELIRMQ"/>
<protein>
    <recommendedName>
        <fullName evidence="3">GYF domain-containing protein</fullName>
    </recommendedName>
</protein>
<feature type="region of interest" description="Disordered" evidence="2">
    <location>
        <begin position="271"/>
        <end position="530"/>
    </location>
</feature>
<evidence type="ECO:0000256" key="1">
    <source>
        <dbReference type="SAM" id="Coils"/>
    </source>
</evidence>
<dbReference type="PROSITE" id="PS50829">
    <property type="entry name" value="GYF"/>
    <property type="match status" value="1"/>
</dbReference>
<proteinExistence type="predicted"/>
<dbReference type="PANTHER" id="PTHR46695">
    <property type="entry name" value="ZINC FINGER CCCH DOMAIN-CONTAINING PROTEIN 44-RELATED"/>
    <property type="match status" value="1"/>
</dbReference>
<organism evidence="4 5">
    <name type="scientific">Symbiodinium microadriaticum</name>
    <name type="common">Dinoflagellate</name>
    <name type="synonym">Zooxanthella microadriatica</name>
    <dbReference type="NCBI Taxonomy" id="2951"/>
    <lineage>
        <taxon>Eukaryota</taxon>
        <taxon>Sar</taxon>
        <taxon>Alveolata</taxon>
        <taxon>Dinophyceae</taxon>
        <taxon>Suessiales</taxon>
        <taxon>Symbiodiniaceae</taxon>
        <taxon>Symbiodinium</taxon>
    </lineage>
</organism>
<dbReference type="Pfam" id="PF02213">
    <property type="entry name" value="GYF"/>
    <property type="match status" value="1"/>
</dbReference>
<accession>A0A1Q9E3N4</accession>
<dbReference type="SUPFAM" id="SSF55277">
    <property type="entry name" value="GYF domain"/>
    <property type="match status" value="1"/>
</dbReference>
<dbReference type="CDD" id="cd00072">
    <property type="entry name" value="GYF"/>
    <property type="match status" value="1"/>
</dbReference>
<evidence type="ECO:0000259" key="3">
    <source>
        <dbReference type="PROSITE" id="PS50829"/>
    </source>
</evidence>
<dbReference type="EMBL" id="LSRX01000274">
    <property type="protein sequence ID" value="OLQ02042.1"/>
    <property type="molecule type" value="Genomic_DNA"/>
</dbReference>
<keyword evidence="5" id="KW-1185">Reference proteome</keyword>
<comment type="caution">
    <text evidence="4">The sequence shown here is derived from an EMBL/GenBank/DDBJ whole genome shotgun (WGS) entry which is preliminary data.</text>
</comment>
<feature type="compositionally biased region" description="Basic and acidic residues" evidence="2">
    <location>
        <begin position="511"/>
        <end position="525"/>
    </location>
</feature>
<dbReference type="InterPro" id="IPR003169">
    <property type="entry name" value="GYF"/>
</dbReference>
<dbReference type="AlphaFoldDB" id="A0A1Q9E3N4"/>
<evidence type="ECO:0000313" key="4">
    <source>
        <dbReference type="EMBL" id="OLQ02042.1"/>
    </source>
</evidence>
<dbReference type="OrthoDB" id="447866at2759"/>